<dbReference type="RefSeq" id="WP_128986085.1">
    <property type="nucleotide sequence ID" value="NZ_PDJZ01000004.1"/>
</dbReference>
<reference evidence="1 2" key="1">
    <citation type="submission" date="2017-10" db="EMBL/GenBank/DDBJ databases">
        <title>Genomics of the genus Arcobacter.</title>
        <authorList>
            <person name="Perez-Cataluna A."/>
            <person name="Figueras M.J."/>
        </authorList>
    </citation>
    <scope>NUCLEOTIDE SEQUENCE [LARGE SCALE GENOMIC DNA]</scope>
    <source>
        <strain evidence="1 2">F26</strain>
    </source>
</reference>
<evidence type="ECO:0008006" key="3">
    <source>
        <dbReference type="Google" id="ProtNLM"/>
    </source>
</evidence>
<sequence length="99" mass="11234">MIKNLLITCCAVFLLSGCFGGEKEEKWTAFIYPDKENTKKNIKSPMTFATLQECKDVSILEIKKQNLEGIATFKCGLNCKYHDGMKLEICEKMLSSVEE</sequence>
<gene>
    <name evidence="1" type="ORF">CRU90_04500</name>
</gene>
<accession>A0A4Q0ZDZ4</accession>
<evidence type="ECO:0000313" key="2">
    <source>
        <dbReference type="Proteomes" id="UP000290870"/>
    </source>
</evidence>
<dbReference type="EMBL" id="PDJZ01000004">
    <property type="protein sequence ID" value="RXJ84624.1"/>
    <property type="molecule type" value="Genomic_DNA"/>
</dbReference>
<dbReference type="OrthoDB" id="5344185at2"/>
<proteinExistence type="predicted"/>
<dbReference type="AlphaFoldDB" id="A0A4Q0ZDZ4"/>
<protein>
    <recommendedName>
        <fullName evidence="3">Lipoprotein</fullName>
    </recommendedName>
</protein>
<organism evidence="1 2">
    <name type="scientific">Arcobacter cloacae</name>
    <dbReference type="NCBI Taxonomy" id="1054034"/>
    <lineage>
        <taxon>Bacteria</taxon>
        <taxon>Pseudomonadati</taxon>
        <taxon>Campylobacterota</taxon>
        <taxon>Epsilonproteobacteria</taxon>
        <taxon>Campylobacterales</taxon>
        <taxon>Arcobacteraceae</taxon>
        <taxon>Arcobacter</taxon>
    </lineage>
</organism>
<evidence type="ECO:0000313" key="1">
    <source>
        <dbReference type="EMBL" id="RXJ84624.1"/>
    </source>
</evidence>
<comment type="caution">
    <text evidence="1">The sequence shown here is derived from an EMBL/GenBank/DDBJ whole genome shotgun (WGS) entry which is preliminary data.</text>
</comment>
<name>A0A4Q0ZDZ4_9BACT</name>
<dbReference type="PROSITE" id="PS51257">
    <property type="entry name" value="PROKAR_LIPOPROTEIN"/>
    <property type="match status" value="1"/>
</dbReference>
<dbReference type="Proteomes" id="UP000290870">
    <property type="component" value="Unassembled WGS sequence"/>
</dbReference>